<keyword evidence="1" id="KW-0472">Membrane</keyword>
<protein>
    <recommendedName>
        <fullName evidence="4">DUF5518 domain-containing protein</fullName>
    </recommendedName>
</protein>
<keyword evidence="1" id="KW-1133">Transmembrane helix</keyword>
<evidence type="ECO:0000256" key="1">
    <source>
        <dbReference type="SAM" id="Phobius"/>
    </source>
</evidence>
<organism evidence="2 3">
    <name type="scientific">Methanocaldococcus vulcanius (strain ATCC 700851 / DSM 12094 / M7)</name>
    <name type="common">Methanococcus vulcanius</name>
    <dbReference type="NCBI Taxonomy" id="579137"/>
    <lineage>
        <taxon>Archaea</taxon>
        <taxon>Methanobacteriati</taxon>
        <taxon>Methanobacteriota</taxon>
        <taxon>Methanomada group</taxon>
        <taxon>Methanococci</taxon>
        <taxon>Methanococcales</taxon>
        <taxon>Methanocaldococcaceae</taxon>
        <taxon>Methanocaldococcus</taxon>
    </lineage>
</organism>
<evidence type="ECO:0000313" key="3">
    <source>
        <dbReference type="Proteomes" id="UP000002063"/>
    </source>
</evidence>
<dbReference type="STRING" id="579137.Metvu_1422"/>
<gene>
    <name evidence="2" type="ordered locus">Metvu_1422</name>
</gene>
<dbReference type="InterPro" id="IPR040493">
    <property type="entry name" value="DUF5518"/>
</dbReference>
<accession>C9RI73</accession>
<feature type="transmembrane region" description="Helical" evidence="1">
    <location>
        <begin position="89"/>
        <end position="113"/>
    </location>
</feature>
<name>C9RI73_METVM</name>
<dbReference type="HOGENOM" id="CLU_151706_0_0_2"/>
<dbReference type="EMBL" id="CP001787">
    <property type="protein sequence ID" value="ACX73275.1"/>
    <property type="molecule type" value="Genomic_DNA"/>
</dbReference>
<sequence length="116" mass="11730">MLKPAIIGGLVGMVLDVVCCLGLIVGGAVAAHLYVNSGGVCDYENCGLVGAVSGVIGGVIGSIISYFLYMTIFTAYAHYTPIGMGGSLIFSIIGGIIFGAILGAIGGIIYVLIKNR</sequence>
<keyword evidence="3" id="KW-1185">Reference proteome</keyword>
<dbReference type="eggNOG" id="arCOG04907">
    <property type="taxonomic scope" value="Archaea"/>
</dbReference>
<proteinExistence type="predicted"/>
<feature type="transmembrane region" description="Helical" evidence="1">
    <location>
        <begin position="47"/>
        <end position="69"/>
    </location>
</feature>
<reference evidence="2" key="1">
    <citation type="submission" date="2009-10" db="EMBL/GenBank/DDBJ databases">
        <title>Complete sequence of chromosome of Methanocaldococcus vulcanius M7.</title>
        <authorList>
            <consortium name="US DOE Joint Genome Institute"/>
            <person name="Lucas S."/>
            <person name="Copeland A."/>
            <person name="Lapidus A."/>
            <person name="Glavina del Rio T."/>
            <person name="Dalin E."/>
            <person name="Tice H."/>
            <person name="Bruce D."/>
            <person name="Goodwin L."/>
            <person name="Pitluck S."/>
            <person name="Lcollab F.I."/>
            <person name="Brettin T."/>
            <person name="Detter J.C."/>
            <person name="Han C."/>
            <person name="Tapia R."/>
            <person name="Kuske C.R."/>
            <person name="Schmutz J."/>
            <person name="Larimer F."/>
            <person name="Land M."/>
            <person name="Hauser L."/>
            <person name="Kyrpides N."/>
            <person name="Ovchinikova G."/>
            <person name="Sieprawska-Lupa M."/>
            <person name="Whitman W.B."/>
            <person name="Woyke T."/>
        </authorList>
    </citation>
    <scope>NUCLEOTIDE SEQUENCE [LARGE SCALE GENOMIC DNA]</scope>
    <source>
        <strain evidence="2">M7</strain>
    </source>
</reference>
<dbReference type="Proteomes" id="UP000002063">
    <property type="component" value="Chromosome"/>
</dbReference>
<evidence type="ECO:0008006" key="4">
    <source>
        <dbReference type="Google" id="ProtNLM"/>
    </source>
</evidence>
<evidence type="ECO:0000313" key="2">
    <source>
        <dbReference type="EMBL" id="ACX73275.1"/>
    </source>
</evidence>
<dbReference type="AlphaFoldDB" id="C9RI73"/>
<keyword evidence="1" id="KW-0812">Transmembrane</keyword>
<feature type="transmembrane region" description="Helical" evidence="1">
    <location>
        <begin position="6"/>
        <end position="35"/>
    </location>
</feature>
<dbReference type="KEGG" id="mvu:Metvu_1422"/>
<dbReference type="Pfam" id="PF17647">
    <property type="entry name" value="DUF5518"/>
    <property type="match status" value="1"/>
</dbReference>